<protein>
    <submittedName>
        <fullName evidence="1">Uncharacterized protein</fullName>
    </submittedName>
</protein>
<keyword evidence="2" id="KW-1185">Reference proteome</keyword>
<comment type="caution">
    <text evidence="1">The sequence shown here is derived from an EMBL/GenBank/DDBJ whole genome shotgun (WGS) entry which is preliminary data.</text>
</comment>
<organism evidence="1 2">
    <name type="scientific">Variovorax humicola</name>
    <dbReference type="NCBI Taxonomy" id="1769758"/>
    <lineage>
        <taxon>Bacteria</taxon>
        <taxon>Pseudomonadati</taxon>
        <taxon>Pseudomonadota</taxon>
        <taxon>Betaproteobacteria</taxon>
        <taxon>Burkholderiales</taxon>
        <taxon>Comamonadaceae</taxon>
        <taxon>Variovorax</taxon>
    </lineage>
</organism>
<accession>A0ABU8VWQ1</accession>
<evidence type="ECO:0000313" key="2">
    <source>
        <dbReference type="Proteomes" id="UP001363010"/>
    </source>
</evidence>
<name>A0ABU8VWQ1_9BURK</name>
<evidence type="ECO:0000313" key="1">
    <source>
        <dbReference type="EMBL" id="MEJ8822237.1"/>
    </source>
</evidence>
<dbReference type="RefSeq" id="WP_340363287.1">
    <property type="nucleotide sequence ID" value="NZ_JBBKZV010000004.1"/>
</dbReference>
<dbReference type="Proteomes" id="UP001363010">
    <property type="component" value="Unassembled WGS sequence"/>
</dbReference>
<dbReference type="EMBL" id="JBBKZV010000004">
    <property type="protein sequence ID" value="MEJ8822237.1"/>
    <property type="molecule type" value="Genomic_DNA"/>
</dbReference>
<gene>
    <name evidence="1" type="ORF">WKW80_09315</name>
</gene>
<sequence length="142" mass="15401">MKDHPMNETLFQLNGRLYPASIYYDLKSKQDARQAAHDAQFAKYNTEAGRAEARRAFMTNPEPQIVHVEAGGRSQAEIKGFDERRVDRIVAAVATSTIDKNGAHVYAIPAGNVYGRASATPGNAPLPPGMTPISFFGGLPKA</sequence>
<reference evidence="1 2" key="1">
    <citation type="submission" date="2024-03" db="EMBL/GenBank/DDBJ databases">
        <title>Novel species of the genus Variovorax.</title>
        <authorList>
            <person name="Liu Q."/>
            <person name="Xin Y.-H."/>
        </authorList>
    </citation>
    <scope>NUCLEOTIDE SEQUENCE [LARGE SCALE GENOMIC DNA]</scope>
    <source>
        <strain evidence="1 2">KACC 18501</strain>
    </source>
</reference>
<proteinExistence type="predicted"/>